<keyword evidence="1" id="KW-0472">Membrane</keyword>
<feature type="transmembrane region" description="Helical" evidence="1">
    <location>
        <begin position="51"/>
        <end position="70"/>
    </location>
</feature>
<keyword evidence="3" id="KW-1185">Reference proteome</keyword>
<dbReference type="Pfam" id="PF04238">
    <property type="entry name" value="DUF420"/>
    <property type="match status" value="1"/>
</dbReference>
<keyword evidence="1" id="KW-1133">Transmembrane helix</keyword>
<dbReference type="OrthoDB" id="9811380at2"/>
<dbReference type="PANTHER" id="PTHR37692">
    <property type="entry name" value="HYPOTHETICAL MEMBRANE SPANNING PROTEIN"/>
    <property type="match status" value="1"/>
</dbReference>
<dbReference type="PANTHER" id="PTHR37692:SF1">
    <property type="entry name" value="DUF420 DOMAIN-CONTAINING PROTEIN"/>
    <property type="match status" value="1"/>
</dbReference>
<dbReference type="STRING" id="1089305.SAMN05444148_0712"/>
<feature type="transmembrane region" description="Helical" evidence="1">
    <location>
        <begin position="113"/>
        <end position="140"/>
    </location>
</feature>
<keyword evidence="1" id="KW-0812">Transmembrane</keyword>
<dbReference type="InterPro" id="IPR007352">
    <property type="entry name" value="DUF420"/>
</dbReference>
<name>A0A1M5LTL6_9FLAO</name>
<feature type="transmembrane region" description="Helical" evidence="1">
    <location>
        <begin position="82"/>
        <end position="101"/>
    </location>
</feature>
<feature type="transmembrane region" description="Helical" evidence="1">
    <location>
        <begin position="12"/>
        <end position="31"/>
    </location>
</feature>
<dbReference type="Proteomes" id="UP000184522">
    <property type="component" value="Unassembled WGS sequence"/>
</dbReference>
<dbReference type="GO" id="GO:0016020">
    <property type="term" value="C:membrane"/>
    <property type="evidence" value="ECO:0007669"/>
    <property type="project" value="InterPro"/>
</dbReference>
<dbReference type="InterPro" id="IPR013833">
    <property type="entry name" value="Cyt_c_oxidase_su3_a-hlx"/>
</dbReference>
<evidence type="ECO:0000256" key="1">
    <source>
        <dbReference type="SAM" id="Phobius"/>
    </source>
</evidence>
<dbReference type="GO" id="GO:0004129">
    <property type="term" value="F:cytochrome-c oxidase activity"/>
    <property type="evidence" value="ECO:0007669"/>
    <property type="project" value="InterPro"/>
</dbReference>
<reference evidence="3" key="1">
    <citation type="submission" date="2016-11" db="EMBL/GenBank/DDBJ databases">
        <authorList>
            <person name="Varghese N."/>
            <person name="Submissions S."/>
        </authorList>
    </citation>
    <scope>NUCLEOTIDE SEQUENCE [LARGE SCALE GENOMIC DNA]</scope>
    <source>
        <strain evidence="3">DSM 25330</strain>
    </source>
</reference>
<gene>
    <name evidence="2" type="ORF">SAMN05444148_0712</name>
</gene>
<dbReference type="AlphaFoldDB" id="A0A1M5LTL6"/>
<dbReference type="Gene3D" id="1.20.120.80">
    <property type="entry name" value="Cytochrome c oxidase, subunit III, four-helix bundle"/>
    <property type="match status" value="1"/>
</dbReference>
<dbReference type="GO" id="GO:0022904">
    <property type="term" value="P:respiratory electron transport chain"/>
    <property type="evidence" value="ECO:0007669"/>
    <property type="project" value="InterPro"/>
</dbReference>
<dbReference type="RefSeq" id="WP_073083146.1">
    <property type="nucleotide sequence ID" value="NZ_FQWS01000001.1"/>
</dbReference>
<accession>A0A1M5LTL6</accession>
<feature type="transmembrane region" description="Helical" evidence="1">
    <location>
        <begin position="161"/>
        <end position="180"/>
    </location>
</feature>
<evidence type="ECO:0000313" key="3">
    <source>
        <dbReference type="Proteomes" id="UP000184522"/>
    </source>
</evidence>
<dbReference type="EMBL" id="FQWS01000001">
    <property type="protein sequence ID" value="SHG68351.1"/>
    <property type="molecule type" value="Genomic_DNA"/>
</dbReference>
<proteinExistence type="predicted"/>
<evidence type="ECO:0000313" key="2">
    <source>
        <dbReference type="EMBL" id="SHG68351.1"/>
    </source>
</evidence>
<sequence>MSDINIEKEKKYNKWIVALSIIIPVAVAALFGVNLRRLGFDVEPLTFLPPIYASVNALTAIVLIAAVVAIKKRNRKLHENLMKFAIALSVSFLVMYVAYHMTSDSTKFGGEGVIRYIYFFILITHILLSIVVIPFVLVTYVRAITNNIKRHKKIAKITFPLWLYVAITGVVVYLMISPYYQ</sequence>
<organism evidence="2 3">
    <name type="scientific">Winogradskyella jejuensis</name>
    <dbReference type="NCBI Taxonomy" id="1089305"/>
    <lineage>
        <taxon>Bacteria</taxon>
        <taxon>Pseudomonadati</taxon>
        <taxon>Bacteroidota</taxon>
        <taxon>Flavobacteriia</taxon>
        <taxon>Flavobacteriales</taxon>
        <taxon>Flavobacteriaceae</taxon>
        <taxon>Winogradskyella</taxon>
    </lineage>
</organism>
<protein>
    <submittedName>
        <fullName evidence="2">Putative membrane protein</fullName>
    </submittedName>
</protein>